<comment type="caution">
    <text evidence="1">The sequence shown here is derived from an EMBL/GenBank/DDBJ whole genome shotgun (WGS) entry which is preliminary data.</text>
</comment>
<reference evidence="1 2" key="1">
    <citation type="submission" date="2015-02" db="EMBL/GenBank/DDBJ databases">
        <title>Whole genome shotgun sequencing of cultured foodborne pathogen.</title>
        <authorList>
            <person name="Timme R."/>
            <person name="Allard M.W."/>
            <person name="Strain E."/>
            <person name="Evans P.S."/>
            <person name="Brown E."/>
        </authorList>
    </citation>
    <scope>NUCLEOTIDE SEQUENCE [LARGE SCALE GENOMIC DNA]</scope>
    <source>
        <strain evidence="1 2">GCSL-TSO-24</strain>
    </source>
</reference>
<dbReference type="AlphaFoldDB" id="A0A0D8L770"/>
<evidence type="ECO:0000313" key="1">
    <source>
        <dbReference type="EMBL" id="KJF76618.1"/>
    </source>
</evidence>
<dbReference type="Gene3D" id="2.40.50.660">
    <property type="match status" value="1"/>
</dbReference>
<organism evidence="1 2">
    <name type="scientific">Morganella morganii</name>
    <name type="common">Proteus morganii</name>
    <dbReference type="NCBI Taxonomy" id="582"/>
    <lineage>
        <taxon>Bacteria</taxon>
        <taxon>Pseudomonadati</taxon>
        <taxon>Pseudomonadota</taxon>
        <taxon>Gammaproteobacteria</taxon>
        <taxon>Enterobacterales</taxon>
        <taxon>Morganellaceae</taxon>
        <taxon>Morganella</taxon>
    </lineage>
</organism>
<dbReference type="Proteomes" id="UP000032582">
    <property type="component" value="Unassembled WGS sequence"/>
</dbReference>
<evidence type="ECO:0008006" key="3">
    <source>
        <dbReference type="Google" id="ProtNLM"/>
    </source>
</evidence>
<protein>
    <recommendedName>
        <fullName evidence="3">DUF2500 domain-containing protein</fullName>
    </recommendedName>
</protein>
<dbReference type="InterPro" id="IPR019635">
    <property type="entry name" value="DUF2500"/>
</dbReference>
<gene>
    <name evidence="1" type="ORF">UA45_17660</name>
</gene>
<dbReference type="Pfam" id="PF10694">
    <property type="entry name" value="DUF2500"/>
    <property type="match status" value="1"/>
</dbReference>
<proteinExistence type="predicted"/>
<name>A0A0D8L770_MORMO</name>
<dbReference type="EMBL" id="JZSH01000283">
    <property type="protein sequence ID" value="KJF76618.1"/>
    <property type="molecule type" value="Genomic_DNA"/>
</dbReference>
<evidence type="ECO:0000313" key="2">
    <source>
        <dbReference type="Proteomes" id="UP000032582"/>
    </source>
</evidence>
<dbReference type="PATRIC" id="fig|582.24.peg.5628"/>
<accession>A0A0D8L770</accession>
<sequence length="117" mass="13788">MNKFGLLGFIVAALIIILATRRFFEQRKQNEINDHAAVAVYQVTVTEKKDYPYPDMRSRERDVVFPETFRYEVHFTPLSGKPIVVYIKEDEYKAITLHSRGTLSMQGTRFIRYEPLR</sequence>